<evidence type="ECO:0000313" key="2">
    <source>
        <dbReference type="EMBL" id="RPB11216.1"/>
    </source>
</evidence>
<feature type="transmembrane region" description="Helical" evidence="1">
    <location>
        <begin position="36"/>
        <end position="53"/>
    </location>
</feature>
<keyword evidence="1" id="KW-0472">Membrane</keyword>
<dbReference type="InParanoid" id="A0A3N4KKX9"/>
<dbReference type="Proteomes" id="UP000277580">
    <property type="component" value="Unassembled WGS sequence"/>
</dbReference>
<proteinExistence type="predicted"/>
<organism evidence="2 3">
    <name type="scientific">Morchella conica CCBAS932</name>
    <dbReference type="NCBI Taxonomy" id="1392247"/>
    <lineage>
        <taxon>Eukaryota</taxon>
        <taxon>Fungi</taxon>
        <taxon>Dikarya</taxon>
        <taxon>Ascomycota</taxon>
        <taxon>Pezizomycotina</taxon>
        <taxon>Pezizomycetes</taxon>
        <taxon>Pezizales</taxon>
        <taxon>Morchellaceae</taxon>
        <taxon>Morchella</taxon>
    </lineage>
</organism>
<name>A0A3N4KKX9_9PEZI</name>
<keyword evidence="1" id="KW-0812">Transmembrane</keyword>
<reference evidence="2 3" key="1">
    <citation type="journal article" date="2018" name="Nat. Ecol. Evol.">
        <title>Pezizomycetes genomes reveal the molecular basis of ectomycorrhizal truffle lifestyle.</title>
        <authorList>
            <person name="Murat C."/>
            <person name="Payen T."/>
            <person name="Noel B."/>
            <person name="Kuo A."/>
            <person name="Morin E."/>
            <person name="Chen J."/>
            <person name="Kohler A."/>
            <person name="Krizsan K."/>
            <person name="Balestrini R."/>
            <person name="Da Silva C."/>
            <person name="Montanini B."/>
            <person name="Hainaut M."/>
            <person name="Levati E."/>
            <person name="Barry K.W."/>
            <person name="Belfiori B."/>
            <person name="Cichocki N."/>
            <person name="Clum A."/>
            <person name="Dockter R.B."/>
            <person name="Fauchery L."/>
            <person name="Guy J."/>
            <person name="Iotti M."/>
            <person name="Le Tacon F."/>
            <person name="Lindquist E.A."/>
            <person name="Lipzen A."/>
            <person name="Malagnac F."/>
            <person name="Mello A."/>
            <person name="Molinier V."/>
            <person name="Miyauchi S."/>
            <person name="Poulain J."/>
            <person name="Riccioni C."/>
            <person name="Rubini A."/>
            <person name="Sitrit Y."/>
            <person name="Splivallo R."/>
            <person name="Traeger S."/>
            <person name="Wang M."/>
            <person name="Zifcakova L."/>
            <person name="Wipf D."/>
            <person name="Zambonelli A."/>
            <person name="Paolocci F."/>
            <person name="Nowrousian M."/>
            <person name="Ottonello S."/>
            <person name="Baldrian P."/>
            <person name="Spatafora J.W."/>
            <person name="Henrissat B."/>
            <person name="Nagy L.G."/>
            <person name="Aury J.M."/>
            <person name="Wincker P."/>
            <person name="Grigoriev I.V."/>
            <person name="Bonfante P."/>
            <person name="Martin F.M."/>
        </authorList>
    </citation>
    <scope>NUCLEOTIDE SEQUENCE [LARGE SCALE GENOMIC DNA]</scope>
    <source>
        <strain evidence="2 3">CCBAS932</strain>
    </source>
</reference>
<evidence type="ECO:0000256" key="1">
    <source>
        <dbReference type="SAM" id="Phobius"/>
    </source>
</evidence>
<feature type="transmembrane region" description="Helical" evidence="1">
    <location>
        <begin position="12"/>
        <end position="30"/>
    </location>
</feature>
<keyword evidence="1" id="KW-1133">Transmembrane helix</keyword>
<keyword evidence="3" id="KW-1185">Reference proteome</keyword>
<protein>
    <submittedName>
        <fullName evidence="2">Uncharacterized protein</fullName>
    </submittedName>
</protein>
<sequence>MYALHTYEVRLFFSFLFFPFVTFFIGNIYIQAFPNFSSFLFFILFLFFLFYTCSQNIQATLL</sequence>
<gene>
    <name evidence="2" type="ORF">P167DRAFT_227849</name>
</gene>
<accession>A0A3N4KKX9</accession>
<dbReference type="AlphaFoldDB" id="A0A3N4KKX9"/>
<dbReference type="EMBL" id="ML119137">
    <property type="protein sequence ID" value="RPB11216.1"/>
    <property type="molecule type" value="Genomic_DNA"/>
</dbReference>
<evidence type="ECO:0000313" key="3">
    <source>
        <dbReference type="Proteomes" id="UP000277580"/>
    </source>
</evidence>